<keyword evidence="10" id="KW-0407">Ion channel</keyword>
<dbReference type="Pfam" id="PF07885">
    <property type="entry name" value="Ion_trans_2"/>
    <property type="match status" value="1"/>
</dbReference>
<comment type="subcellular location">
    <subcellularLocation>
        <location evidence="1">Membrane</location>
        <topology evidence="1">Multi-pass membrane protein</topology>
    </subcellularLocation>
</comment>
<keyword evidence="6" id="KW-0630">Potassium</keyword>
<evidence type="ECO:0000256" key="8">
    <source>
        <dbReference type="ARBA" id="ARBA00023065"/>
    </source>
</evidence>
<evidence type="ECO:0000256" key="3">
    <source>
        <dbReference type="ARBA" id="ARBA00022538"/>
    </source>
</evidence>
<proteinExistence type="predicted"/>
<evidence type="ECO:0000256" key="10">
    <source>
        <dbReference type="ARBA" id="ARBA00023303"/>
    </source>
</evidence>
<gene>
    <name evidence="14" type="ORF">ACFOOI_19040</name>
</gene>
<dbReference type="PRINTS" id="PR01320">
    <property type="entry name" value="KIRCHANNEL"/>
</dbReference>
<evidence type="ECO:0000313" key="15">
    <source>
        <dbReference type="Proteomes" id="UP001595616"/>
    </source>
</evidence>
<keyword evidence="9 11" id="KW-0472">Membrane</keyword>
<comment type="caution">
    <text evidence="14">The sequence shown here is derived from an EMBL/GenBank/DDBJ whole genome shotgun (WGS) entry which is preliminary data.</text>
</comment>
<dbReference type="RefSeq" id="WP_379839668.1">
    <property type="nucleotide sequence ID" value="NZ_JBHRYQ010000001.1"/>
</dbReference>
<feature type="domain" description="Potassium channel" evidence="12">
    <location>
        <begin position="74"/>
        <end position="152"/>
    </location>
</feature>
<dbReference type="InterPro" id="IPR013518">
    <property type="entry name" value="K_chnl_inward-rec_Kir_cyto"/>
</dbReference>
<name>A0ABV7Z339_9BACT</name>
<dbReference type="InterPro" id="IPR014756">
    <property type="entry name" value="Ig_E-set"/>
</dbReference>
<evidence type="ECO:0000256" key="1">
    <source>
        <dbReference type="ARBA" id="ARBA00004141"/>
    </source>
</evidence>
<keyword evidence="7 11" id="KW-1133">Transmembrane helix</keyword>
<evidence type="ECO:0000256" key="2">
    <source>
        <dbReference type="ARBA" id="ARBA00022448"/>
    </source>
</evidence>
<keyword evidence="15" id="KW-1185">Reference proteome</keyword>
<keyword evidence="4 11" id="KW-0812">Transmembrane</keyword>
<evidence type="ECO:0000256" key="9">
    <source>
        <dbReference type="ARBA" id="ARBA00023136"/>
    </source>
</evidence>
<dbReference type="Proteomes" id="UP001595616">
    <property type="component" value="Unassembled WGS sequence"/>
</dbReference>
<dbReference type="Gene3D" id="2.60.40.1400">
    <property type="entry name" value="G protein-activated inward rectifier potassium channel 1"/>
    <property type="match status" value="1"/>
</dbReference>
<evidence type="ECO:0000256" key="5">
    <source>
        <dbReference type="ARBA" id="ARBA00022882"/>
    </source>
</evidence>
<dbReference type="InterPro" id="IPR041647">
    <property type="entry name" value="IRK_C"/>
</dbReference>
<dbReference type="InterPro" id="IPR016449">
    <property type="entry name" value="K_chnl_inward-rec_Kir"/>
</dbReference>
<dbReference type="Pfam" id="PF17655">
    <property type="entry name" value="IRK_C"/>
    <property type="match status" value="1"/>
</dbReference>
<keyword evidence="8" id="KW-0406">Ion transport</keyword>
<protein>
    <submittedName>
        <fullName evidence="14">Ion channel</fullName>
    </submittedName>
</protein>
<keyword evidence="5" id="KW-0851">Voltage-gated channel</keyword>
<dbReference type="PANTHER" id="PTHR11767">
    <property type="entry name" value="INWARD RECTIFIER POTASSIUM CHANNEL"/>
    <property type="match status" value="1"/>
</dbReference>
<reference evidence="15" key="1">
    <citation type="journal article" date="2019" name="Int. J. Syst. Evol. Microbiol.">
        <title>The Global Catalogue of Microorganisms (GCM) 10K type strain sequencing project: providing services to taxonomists for standard genome sequencing and annotation.</title>
        <authorList>
            <consortium name="The Broad Institute Genomics Platform"/>
            <consortium name="The Broad Institute Genome Sequencing Center for Infectious Disease"/>
            <person name="Wu L."/>
            <person name="Ma J."/>
        </authorList>
    </citation>
    <scope>NUCLEOTIDE SEQUENCE [LARGE SCALE GENOMIC DNA]</scope>
    <source>
        <strain evidence="15">CECT 7956</strain>
    </source>
</reference>
<evidence type="ECO:0000256" key="7">
    <source>
        <dbReference type="ARBA" id="ARBA00022989"/>
    </source>
</evidence>
<evidence type="ECO:0000259" key="13">
    <source>
        <dbReference type="Pfam" id="PF17655"/>
    </source>
</evidence>
<accession>A0ABV7Z339</accession>
<evidence type="ECO:0000259" key="12">
    <source>
        <dbReference type="Pfam" id="PF07885"/>
    </source>
</evidence>
<dbReference type="InterPro" id="IPR013099">
    <property type="entry name" value="K_chnl_dom"/>
</dbReference>
<dbReference type="Gene3D" id="1.10.287.70">
    <property type="match status" value="1"/>
</dbReference>
<evidence type="ECO:0000256" key="6">
    <source>
        <dbReference type="ARBA" id="ARBA00022958"/>
    </source>
</evidence>
<keyword evidence="2" id="KW-0813">Transport</keyword>
<dbReference type="EMBL" id="JBHRYQ010000001">
    <property type="protein sequence ID" value="MFC3812767.1"/>
    <property type="molecule type" value="Genomic_DNA"/>
</dbReference>
<dbReference type="PANTHER" id="PTHR11767:SF102">
    <property type="entry name" value="INWARDLY RECTIFYING POTASSIUM CHANNEL 1, ISOFORM F"/>
    <property type="match status" value="1"/>
</dbReference>
<dbReference type="SUPFAM" id="SSF81324">
    <property type="entry name" value="Voltage-gated potassium channels"/>
    <property type="match status" value="1"/>
</dbReference>
<dbReference type="SUPFAM" id="SSF81296">
    <property type="entry name" value="E set domains"/>
    <property type="match status" value="1"/>
</dbReference>
<sequence>MAIKKNSLVDKEKERQDLGFGTNVTSRQARIIKANGEFNVKKLGQSFSARVNVYNKLILMSWPKFFAYIMAFYLSINFIFASVYYFVGTENLKGITSENSLTAFGEAFFFSSQTLTTVGYGHVSPSGFLTSSIAAFEAMIGLLIFSIMTGLLYGRFSRPNPKVVFSENAVVAPYLNINGLMFRMVNEKNNQLINVEVSVIFSRNELDNGEIKRKYYNLELERKQVKFFAMAWTVVHPITESSILFNETAESLAEADAEILISLEGTDDTQADKVHTRRSYLYEEILWGHKFDNILSPVDNTYVIDLNKVGKTIKAELNS</sequence>
<feature type="domain" description="Inward rectifier potassium channel C-terminal" evidence="13">
    <location>
        <begin position="163"/>
        <end position="316"/>
    </location>
</feature>
<evidence type="ECO:0000256" key="11">
    <source>
        <dbReference type="SAM" id="Phobius"/>
    </source>
</evidence>
<evidence type="ECO:0000256" key="4">
    <source>
        <dbReference type="ARBA" id="ARBA00022692"/>
    </source>
</evidence>
<feature type="transmembrane region" description="Helical" evidence="11">
    <location>
        <begin position="65"/>
        <end position="87"/>
    </location>
</feature>
<evidence type="ECO:0000313" key="14">
    <source>
        <dbReference type="EMBL" id="MFC3812767.1"/>
    </source>
</evidence>
<keyword evidence="3" id="KW-0633">Potassium transport</keyword>
<organism evidence="14 15">
    <name type="scientific">Lacihabitans lacunae</name>
    <dbReference type="NCBI Taxonomy" id="1028214"/>
    <lineage>
        <taxon>Bacteria</taxon>
        <taxon>Pseudomonadati</taxon>
        <taxon>Bacteroidota</taxon>
        <taxon>Cytophagia</taxon>
        <taxon>Cytophagales</taxon>
        <taxon>Leadbetterellaceae</taxon>
        <taxon>Lacihabitans</taxon>
    </lineage>
</organism>
<feature type="transmembrane region" description="Helical" evidence="11">
    <location>
        <begin position="133"/>
        <end position="153"/>
    </location>
</feature>